<organism evidence="2 3">
    <name type="scientific">Streptomyces nanshensis</name>
    <dbReference type="NCBI Taxonomy" id="518642"/>
    <lineage>
        <taxon>Bacteria</taxon>
        <taxon>Bacillati</taxon>
        <taxon>Actinomycetota</taxon>
        <taxon>Actinomycetes</taxon>
        <taxon>Kitasatosporales</taxon>
        <taxon>Streptomycetaceae</taxon>
        <taxon>Streptomyces</taxon>
    </lineage>
</organism>
<evidence type="ECO:0000313" key="3">
    <source>
        <dbReference type="Proteomes" id="UP000176005"/>
    </source>
</evidence>
<dbReference type="InterPro" id="IPR019039">
    <property type="entry name" value="T4-Rnl1-like_N"/>
</dbReference>
<reference evidence="2 3" key="1">
    <citation type="journal article" date="2016" name="Front. Microbiol.">
        <title>Comparative Genomics Analysis of Streptomyces Species Reveals Their Adaptation to the Marine Environment and Their Diversity at the Genomic Level.</title>
        <authorList>
            <person name="Tian X."/>
            <person name="Zhang Z."/>
            <person name="Yang T."/>
            <person name="Chen M."/>
            <person name="Li J."/>
            <person name="Chen F."/>
            <person name="Yang J."/>
            <person name="Li W."/>
            <person name="Zhang B."/>
            <person name="Zhang Z."/>
            <person name="Wu J."/>
            <person name="Zhang C."/>
            <person name="Long L."/>
            <person name="Xiao J."/>
        </authorList>
    </citation>
    <scope>NUCLEOTIDE SEQUENCE [LARGE SCALE GENOMIC DNA]</scope>
    <source>
        <strain evidence="2 3">SCSIO 10429</strain>
    </source>
</reference>
<protein>
    <submittedName>
        <fullName evidence="2">Polynucleotide kinase</fullName>
    </submittedName>
</protein>
<dbReference type="PATRIC" id="fig|518642.10.peg.4750"/>
<comment type="caution">
    <text evidence="2">The sequence shown here is derived from an EMBL/GenBank/DDBJ whole genome shotgun (WGS) entry which is preliminary data.</text>
</comment>
<accession>A0A1E7KZA2</accession>
<evidence type="ECO:0000313" key="2">
    <source>
        <dbReference type="EMBL" id="OEV09244.1"/>
    </source>
</evidence>
<dbReference type="EMBL" id="LJGW01000377">
    <property type="protein sequence ID" value="OEV09244.1"/>
    <property type="molecule type" value="Genomic_DNA"/>
</dbReference>
<proteinExistence type="predicted"/>
<sequence>MLVRQAPAPFRYATPGALVTTLDSLFPAADLDDAVRAGHVARKDHPHLPLVMFNYTRACQYAGAWTPVTTRCRGLVVEKDTGRVIAWPFEKFFNVAEHDLGRPYAPPLPAEPFHIYDKLDGSLGLVFHYDGRWHAATKGSFDSPQAQWAQRWLDAQDTAGLRPGVTYLTEIIYPGNRIVVNYGDRAELVLLAAFTGDGDELDLREASEHWSSVGPVVRTWPSTDLGTLLKRTETNQHADGSPASALATEGYVLRFASGVRAKAKLAEYVQLHKSITGSSEVDIWRYLGVQKFRTQPVKQLAKALACPVGEVEKLTAAPQGPLEALLEQVPDEFDAWVRTVTSTLEEGADRTRRAIETAYAEMAHLAGDRRAFAEAAQRYQDPAVRSGLYLRLDGRDLSLHIWRSLKPAASPAPGVVEEG</sequence>
<dbReference type="Proteomes" id="UP000176005">
    <property type="component" value="Unassembled WGS sequence"/>
</dbReference>
<feature type="domain" description="T4 RNA ligase 1-like N-terminal" evidence="1">
    <location>
        <begin position="72"/>
        <end position="257"/>
    </location>
</feature>
<dbReference type="AlphaFoldDB" id="A0A1E7KZA2"/>
<name>A0A1E7KZA2_9ACTN</name>
<keyword evidence="2" id="KW-0808">Transferase</keyword>
<gene>
    <name evidence="2" type="ORF">AN218_22515</name>
</gene>
<dbReference type="Pfam" id="PF09511">
    <property type="entry name" value="RNA_lig_T4_1"/>
    <property type="match status" value="1"/>
</dbReference>
<dbReference type="GO" id="GO:0016301">
    <property type="term" value="F:kinase activity"/>
    <property type="evidence" value="ECO:0007669"/>
    <property type="project" value="UniProtKB-KW"/>
</dbReference>
<evidence type="ECO:0000259" key="1">
    <source>
        <dbReference type="Pfam" id="PF09511"/>
    </source>
</evidence>
<keyword evidence="2" id="KW-0418">Kinase</keyword>
<keyword evidence="3" id="KW-1185">Reference proteome</keyword>